<organism evidence="2 3">
    <name type="scientific">Arthrobacter vasquezii</name>
    <dbReference type="NCBI Taxonomy" id="2977629"/>
    <lineage>
        <taxon>Bacteria</taxon>
        <taxon>Bacillati</taxon>
        <taxon>Actinomycetota</taxon>
        <taxon>Actinomycetes</taxon>
        <taxon>Micrococcales</taxon>
        <taxon>Micrococcaceae</taxon>
        <taxon>Arthrobacter</taxon>
    </lineage>
</organism>
<proteinExistence type="predicted"/>
<evidence type="ECO:0000256" key="1">
    <source>
        <dbReference type="SAM" id="MobiDB-lite"/>
    </source>
</evidence>
<keyword evidence="3" id="KW-1185">Reference proteome</keyword>
<evidence type="ECO:0000313" key="2">
    <source>
        <dbReference type="EMBL" id="MDF9277981.1"/>
    </source>
</evidence>
<gene>
    <name evidence="2" type="ORF">P4U43_09295</name>
</gene>
<protein>
    <submittedName>
        <fullName evidence="2">Uncharacterized protein</fullName>
    </submittedName>
</protein>
<sequence>MAAAPAMADHATGAYGSIGTTLSLEGSTGPAAGTDVTVAPSGSSYTYERTFELNRETQDALAAGTVVRSSPAHGCRPLSTHEQQCSGSPPPPCRGGGAPLPAFDLLRYGRGTVRERAHRLIVALPGGADTAVHTF</sequence>
<dbReference type="Proteomes" id="UP001220456">
    <property type="component" value="Unassembled WGS sequence"/>
</dbReference>
<comment type="caution">
    <text evidence="2">The sequence shown here is derived from an EMBL/GenBank/DDBJ whole genome shotgun (WGS) entry which is preliminary data.</text>
</comment>
<name>A0ABT6CW32_9MICC</name>
<accession>A0ABT6CW32</accession>
<feature type="region of interest" description="Disordered" evidence="1">
    <location>
        <begin position="69"/>
        <end position="93"/>
    </location>
</feature>
<evidence type="ECO:0000313" key="3">
    <source>
        <dbReference type="Proteomes" id="UP001220456"/>
    </source>
</evidence>
<dbReference type="RefSeq" id="WP_277358485.1">
    <property type="nucleotide sequence ID" value="NZ_JAROKN010000020.1"/>
</dbReference>
<dbReference type="EMBL" id="JAROKN010000020">
    <property type="protein sequence ID" value="MDF9277981.1"/>
    <property type="molecule type" value="Genomic_DNA"/>
</dbReference>
<reference evidence="2 3" key="1">
    <citation type="journal article" date="2023" name="Int. J. Syst. Evol. Microbiol.">
        <title>Arthrobacter vasquezii sp. nov., isolated from a soil sample from Union Glacier, Antarctica.</title>
        <authorList>
            <person name="Valenzuela-Ibaceta F."/>
            <person name="Carrasco V."/>
            <person name="Lagos-Moraga S."/>
            <person name="Dietz-Vargas C."/>
            <person name="Navarro C.A."/>
            <person name="Perez-Donoso J.M."/>
        </authorList>
    </citation>
    <scope>NUCLEOTIDE SEQUENCE [LARGE SCALE GENOMIC DNA]</scope>
    <source>
        <strain evidence="2 3">EH-1B-1</strain>
    </source>
</reference>